<dbReference type="EMBL" id="JBHSSE010000028">
    <property type="protein sequence ID" value="MFC6202829.1"/>
    <property type="molecule type" value="Genomic_DNA"/>
</dbReference>
<accession>A0ABW1SN63</accession>
<feature type="transmembrane region" description="Helical" evidence="1">
    <location>
        <begin position="12"/>
        <end position="32"/>
    </location>
</feature>
<feature type="transmembrane region" description="Helical" evidence="1">
    <location>
        <begin position="62"/>
        <end position="82"/>
    </location>
</feature>
<reference evidence="3" key="1">
    <citation type="journal article" date="2019" name="Int. J. Syst. Evol. Microbiol.">
        <title>The Global Catalogue of Microorganisms (GCM) 10K type strain sequencing project: providing services to taxonomists for standard genome sequencing and annotation.</title>
        <authorList>
            <consortium name="The Broad Institute Genomics Platform"/>
            <consortium name="The Broad Institute Genome Sequencing Center for Infectious Disease"/>
            <person name="Wu L."/>
            <person name="Ma J."/>
        </authorList>
    </citation>
    <scope>NUCLEOTIDE SEQUENCE [LARGE SCALE GENOMIC DNA]</scope>
    <source>
        <strain evidence="3">CCM 8930</strain>
    </source>
</reference>
<feature type="transmembrane region" description="Helical" evidence="1">
    <location>
        <begin position="88"/>
        <end position="107"/>
    </location>
</feature>
<keyword evidence="1" id="KW-0812">Transmembrane</keyword>
<proteinExistence type="predicted"/>
<evidence type="ECO:0000313" key="2">
    <source>
        <dbReference type="EMBL" id="MFC6202829.1"/>
    </source>
</evidence>
<name>A0ABW1SN63_9LACO</name>
<organism evidence="2 3">
    <name type="scientific">Lactiplantibacillus nangangensis</name>
    <dbReference type="NCBI Taxonomy" id="2559917"/>
    <lineage>
        <taxon>Bacteria</taxon>
        <taxon>Bacillati</taxon>
        <taxon>Bacillota</taxon>
        <taxon>Bacilli</taxon>
        <taxon>Lactobacillales</taxon>
        <taxon>Lactobacillaceae</taxon>
        <taxon>Lactiplantibacillus</taxon>
    </lineage>
</organism>
<protein>
    <submittedName>
        <fullName evidence="2">DUF3021 domain-containing protein</fullName>
    </submittedName>
</protein>
<feature type="transmembrane region" description="Helical" evidence="1">
    <location>
        <begin position="38"/>
        <end position="55"/>
    </location>
</feature>
<dbReference type="Proteomes" id="UP001596171">
    <property type="component" value="Unassembled WGS sequence"/>
</dbReference>
<dbReference type="RefSeq" id="WP_137616052.1">
    <property type="nucleotide sequence ID" value="NZ_BJDI01000006.1"/>
</dbReference>
<sequence length="132" mass="15077">MLKKIARNAMSGIGFGSFSYILILLFKVQPIMPTTANIISVLVMSVGIGMVSLIFESDSLPWLAEFGIHFVGTFLLVAGMMVFNHWPIVPSFWVIFVALYVICWIIIRVRRYLQVERINTAIARRRQKRADK</sequence>
<keyword evidence="1" id="KW-0472">Membrane</keyword>
<dbReference type="Pfam" id="PF11457">
    <property type="entry name" value="DUF3021"/>
    <property type="match status" value="1"/>
</dbReference>
<dbReference type="InterPro" id="IPR021560">
    <property type="entry name" value="DUF3021"/>
</dbReference>
<evidence type="ECO:0000313" key="3">
    <source>
        <dbReference type="Proteomes" id="UP001596171"/>
    </source>
</evidence>
<keyword evidence="1" id="KW-1133">Transmembrane helix</keyword>
<keyword evidence="3" id="KW-1185">Reference proteome</keyword>
<comment type="caution">
    <text evidence="2">The sequence shown here is derived from an EMBL/GenBank/DDBJ whole genome shotgun (WGS) entry which is preliminary data.</text>
</comment>
<gene>
    <name evidence="2" type="ORF">ACFP1L_13230</name>
</gene>
<evidence type="ECO:0000256" key="1">
    <source>
        <dbReference type="SAM" id="Phobius"/>
    </source>
</evidence>